<reference evidence="2 3" key="1">
    <citation type="submission" date="2016-11" db="EMBL/GenBank/DDBJ databases">
        <authorList>
            <person name="Jaros S."/>
            <person name="Januszkiewicz K."/>
            <person name="Wedrychowicz H."/>
        </authorList>
    </citation>
    <scope>NUCLEOTIDE SEQUENCE [LARGE SCALE GENOMIC DNA]</scope>
    <source>
        <strain evidence="2 3">DSM 17459</strain>
    </source>
</reference>
<evidence type="ECO:0000313" key="2">
    <source>
        <dbReference type="EMBL" id="SHF41009.1"/>
    </source>
</evidence>
<dbReference type="InterPro" id="IPR006059">
    <property type="entry name" value="SBP"/>
</dbReference>
<dbReference type="SUPFAM" id="SSF53850">
    <property type="entry name" value="Periplasmic binding protein-like II"/>
    <property type="match status" value="1"/>
</dbReference>
<protein>
    <submittedName>
        <fullName evidence="2">Carbohydrate ABC transporter substrate-binding protein, CUT1 family (TC 3.A.1.1.-)</fullName>
    </submittedName>
</protein>
<feature type="chain" id="PRO_5012951412" evidence="1">
    <location>
        <begin position="25"/>
        <end position="443"/>
    </location>
</feature>
<feature type="signal peptide" evidence="1">
    <location>
        <begin position="1"/>
        <end position="24"/>
    </location>
</feature>
<dbReference type="PANTHER" id="PTHR43649:SF30">
    <property type="entry name" value="ABC TRANSPORTER SUBSTRATE-BINDING PROTEIN"/>
    <property type="match status" value="1"/>
</dbReference>
<accession>A0A1M5BET7</accession>
<dbReference type="EMBL" id="FQVI01000026">
    <property type="protein sequence ID" value="SHF41009.1"/>
    <property type="molecule type" value="Genomic_DNA"/>
</dbReference>
<organism evidence="2 3">
    <name type="scientific">Lactonifactor longoviformis DSM 17459</name>
    <dbReference type="NCBI Taxonomy" id="1122155"/>
    <lineage>
        <taxon>Bacteria</taxon>
        <taxon>Bacillati</taxon>
        <taxon>Bacillota</taxon>
        <taxon>Clostridia</taxon>
        <taxon>Eubacteriales</taxon>
        <taxon>Clostridiaceae</taxon>
        <taxon>Lactonifactor</taxon>
    </lineage>
</organism>
<name>A0A1M5BET7_9CLOT</name>
<keyword evidence="1" id="KW-0732">Signal</keyword>
<dbReference type="PANTHER" id="PTHR43649">
    <property type="entry name" value="ARABINOSE-BINDING PROTEIN-RELATED"/>
    <property type="match status" value="1"/>
</dbReference>
<dbReference type="InterPro" id="IPR050490">
    <property type="entry name" value="Bact_solute-bd_prot1"/>
</dbReference>
<sequence length="443" mass="47495">MKLRTIMKKGLAVGLMGIMMVSLAACGDNKEEEKTNAETDTKTEAKADETGSDAKSDVTLKFQQWWGAELPEGYLDDICAKYEEETGVKVELLTAPWADTKTAITAGATNGTIADIISVDGAWLSEFVDMGVLTNVEDAGVDSSLASDIWKVDGTGYVVPVLNFAYPMYVNMDILKEAGVETVPTTWTELKDACKKITDAGKSAFALNLGTTNANGIQNVFMGTGWGSGISLKDESGAYKTKDNAGLASLAEMFKGLYDDGSLYPGMSTLEESEMTSNFAAGNCAFTVASAATMSQFTDINFEATTIPVKDDFKDKSGICYASWAVGISESCENKEEAAKFINYLLGGIDGKDGSASAGLAATMSAFPNSTVAEPDYSKAPKQFQDYYELYKQNYVINEFIGLPNASDVMTSMTNDLTTYLEGKIDIDTLLSNWQGYLDAAGK</sequence>
<dbReference type="OrthoDB" id="383712at2"/>
<keyword evidence="3" id="KW-1185">Reference proteome</keyword>
<dbReference type="STRING" id="1122155.SAMN02745158_03633"/>
<dbReference type="Pfam" id="PF01547">
    <property type="entry name" value="SBP_bac_1"/>
    <property type="match status" value="1"/>
</dbReference>
<proteinExistence type="predicted"/>
<dbReference type="RefSeq" id="WP_072854196.1">
    <property type="nucleotide sequence ID" value="NZ_FQVI01000026.1"/>
</dbReference>
<dbReference type="Gene3D" id="3.40.190.10">
    <property type="entry name" value="Periplasmic binding protein-like II"/>
    <property type="match status" value="1"/>
</dbReference>
<dbReference type="PROSITE" id="PS51257">
    <property type="entry name" value="PROKAR_LIPOPROTEIN"/>
    <property type="match status" value="1"/>
</dbReference>
<dbReference type="Proteomes" id="UP000184245">
    <property type="component" value="Unassembled WGS sequence"/>
</dbReference>
<gene>
    <name evidence="2" type="ORF">SAMN02745158_03633</name>
</gene>
<evidence type="ECO:0000313" key="3">
    <source>
        <dbReference type="Proteomes" id="UP000184245"/>
    </source>
</evidence>
<evidence type="ECO:0000256" key="1">
    <source>
        <dbReference type="SAM" id="SignalP"/>
    </source>
</evidence>
<dbReference type="AlphaFoldDB" id="A0A1M5BET7"/>